<proteinExistence type="inferred from homology"/>
<keyword evidence="15" id="KW-1185">Reference proteome</keyword>
<dbReference type="Proteomes" id="UP000245974">
    <property type="component" value="Unassembled WGS sequence"/>
</dbReference>
<dbReference type="Gene3D" id="2.170.130.10">
    <property type="entry name" value="TonB-dependent receptor, plug domain"/>
    <property type="match status" value="1"/>
</dbReference>
<keyword evidence="4 10" id="KW-0812">Transmembrane</keyword>
<dbReference type="InterPro" id="IPR036942">
    <property type="entry name" value="Beta-barrel_TonB_sf"/>
</dbReference>
<keyword evidence="3 10" id="KW-1134">Transmembrane beta strand</keyword>
<evidence type="ECO:0000256" key="3">
    <source>
        <dbReference type="ARBA" id="ARBA00022452"/>
    </source>
</evidence>
<evidence type="ECO:0000313" key="14">
    <source>
        <dbReference type="EMBL" id="SPL69989.1"/>
    </source>
</evidence>
<evidence type="ECO:0000256" key="8">
    <source>
        <dbReference type="ARBA" id="ARBA00023136"/>
    </source>
</evidence>
<evidence type="ECO:0000256" key="4">
    <source>
        <dbReference type="ARBA" id="ARBA00022692"/>
    </source>
</evidence>
<dbReference type="PROSITE" id="PS52016">
    <property type="entry name" value="TONB_DEPENDENT_REC_3"/>
    <property type="match status" value="1"/>
</dbReference>
<dbReference type="CDD" id="cd01347">
    <property type="entry name" value="ligand_gated_channel"/>
    <property type="match status" value="1"/>
</dbReference>
<comment type="similarity">
    <text evidence="10 11">Belongs to the TonB-dependent receptor family.</text>
</comment>
<dbReference type="FunCoup" id="A0A2U3MXG3">
    <property type="interactions" value="46"/>
</dbReference>
<evidence type="ECO:0000256" key="2">
    <source>
        <dbReference type="ARBA" id="ARBA00022448"/>
    </source>
</evidence>
<gene>
    <name evidence="14" type="primary">cirA_2</name>
    <name evidence="14" type="ORF">KPC_1167</name>
</gene>
<evidence type="ECO:0000256" key="9">
    <source>
        <dbReference type="ARBA" id="ARBA00023237"/>
    </source>
</evidence>
<keyword evidence="9 10" id="KW-0998">Cell outer membrane</keyword>
<comment type="subcellular location">
    <subcellularLocation>
        <location evidence="1 10">Cell outer membrane</location>
        <topology evidence="1 10">Multi-pass membrane protein</topology>
    </subcellularLocation>
</comment>
<evidence type="ECO:0000256" key="1">
    <source>
        <dbReference type="ARBA" id="ARBA00004571"/>
    </source>
</evidence>
<evidence type="ECO:0000259" key="12">
    <source>
        <dbReference type="Pfam" id="PF00593"/>
    </source>
</evidence>
<feature type="domain" description="TonB-dependent receptor plug" evidence="13">
    <location>
        <begin position="48"/>
        <end position="154"/>
    </location>
</feature>
<dbReference type="AlphaFoldDB" id="A0A2U3MXG3"/>
<name>A0A2U3MXG3_9GAMM</name>
<keyword evidence="6" id="KW-0406">Ion transport</keyword>
<keyword evidence="14" id="KW-0675">Receptor</keyword>
<reference evidence="15" key="1">
    <citation type="submission" date="2018-03" db="EMBL/GenBank/DDBJ databases">
        <authorList>
            <person name="Blom J."/>
        </authorList>
    </citation>
    <scope>NUCLEOTIDE SEQUENCE [LARGE SCALE GENOMIC DNA]</scope>
    <source>
        <strain evidence="15">KPC-SM-21</strain>
    </source>
</reference>
<protein>
    <submittedName>
        <fullName evidence="14">Colicin I receptor</fullName>
    </submittedName>
</protein>
<dbReference type="Pfam" id="PF00593">
    <property type="entry name" value="TonB_dep_Rec_b-barrel"/>
    <property type="match status" value="1"/>
</dbReference>
<evidence type="ECO:0000256" key="11">
    <source>
        <dbReference type="RuleBase" id="RU003357"/>
    </source>
</evidence>
<organism evidence="14 15">
    <name type="scientific">Acinetobacter stercoris</name>
    <dbReference type="NCBI Taxonomy" id="2126983"/>
    <lineage>
        <taxon>Bacteria</taxon>
        <taxon>Pseudomonadati</taxon>
        <taxon>Pseudomonadota</taxon>
        <taxon>Gammaproteobacteria</taxon>
        <taxon>Moraxellales</taxon>
        <taxon>Moraxellaceae</taxon>
        <taxon>Acinetobacter</taxon>
    </lineage>
</organism>
<feature type="domain" description="TonB-dependent receptor-like beta-barrel" evidence="12">
    <location>
        <begin position="237"/>
        <end position="620"/>
    </location>
</feature>
<dbReference type="InterPro" id="IPR012910">
    <property type="entry name" value="Plug_dom"/>
</dbReference>
<dbReference type="Pfam" id="PF07715">
    <property type="entry name" value="Plug"/>
    <property type="match status" value="1"/>
</dbReference>
<evidence type="ECO:0000256" key="5">
    <source>
        <dbReference type="ARBA" id="ARBA00022729"/>
    </source>
</evidence>
<dbReference type="InParanoid" id="A0A2U3MXG3"/>
<keyword evidence="5" id="KW-0732">Signal</keyword>
<keyword evidence="7 11" id="KW-0798">TonB box</keyword>
<dbReference type="Gene3D" id="2.40.170.20">
    <property type="entry name" value="TonB-dependent receptor, beta-barrel domain"/>
    <property type="match status" value="1"/>
</dbReference>
<dbReference type="PANTHER" id="PTHR30069:SF53">
    <property type="entry name" value="COLICIN I RECEPTOR-RELATED"/>
    <property type="match status" value="1"/>
</dbReference>
<evidence type="ECO:0000313" key="15">
    <source>
        <dbReference type="Proteomes" id="UP000245974"/>
    </source>
</evidence>
<dbReference type="GO" id="GO:0015344">
    <property type="term" value="F:siderophore uptake transmembrane transporter activity"/>
    <property type="evidence" value="ECO:0007669"/>
    <property type="project" value="TreeGrafter"/>
</dbReference>
<dbReference type="InterPro" id="IPR039426">
    <property type="entry name" value="TonB-dep_rcpt-like"/>
</dbReference>
<dbReference type="PANTHER" id="PTHR30069">
    <property type="entry name" value="TONB-DEPENDENT OUTER MEMBRANE RECEPTOR"/>
    <property type="match status" value="1"/>
</dbReference>
<dbReference type="InterPro" id="IPR000531">
    <property type="entry name" value="Beta-barrel_TonB"/>
</dbReference>
<sequence>MREIYLGCSLLTFCIPVFAEEQTQNNHPVHQMNKIMVTATAKEQNIHDVIASADVVDGQQLRQRYVNDLSDALDDRVGVQQVGVGLNRKGISIRGMSSEHTLFLVDGQRINSSSSAIKHSDGELNWVPAEAIEQIEVVRGPLSSLYGSEALGGVVNVITRKPTKTWTGSFSTQGVFNDTGLGGDQYKSSAYLAGPLIQDKLGINIWGEYRHRDFMYSPFDKHLTDQEKQKNGKGHIGLFWQPTTQQAIDFTVEHGVEDRKDLRAARTGYYQVDDEFKRTRYGVKHQGDWSWGKSTVQLYRSELRRESDRSDRRGETSSLRMTDDVASTQFQFDTGSHSWTVGNELRREELKDPTVNKKHKARQNHYGLYLQDQWALNDRAKFILGARGDYHDDFGWELSPKFSSLIELNDHFSLRGGISKGYKAPSLKQLSPEYESNDAMGGRGIIYGNPDLKPETNTSYEFGLHFHQDDLESSVTWFQNDVDDLIDAQRRPTCNVGGKTCLDYVNISKAKIQGVEWSASYQIEPNWHFDANYTYLDARNEKTNEPLVGRSRHQVNTSVIWQITDKFQAKLRQQYLSKQYQDKNAPFKKISDDPSYTLWHLYTDYQVNSNLSFNAGIENIGDERLARETAGTYTLADAGRRYFVGLNLRF</sequence>
<dbReference type="GO" id="GO:0009279">
    <property type="term" value="C:cell outer membrane"/>
    <property type="evidence" value="ECO:0007669"/>
    <property type="project" value="UniProtKB-SubCell"/>
</dbReference>
<keyword evidence="8 10" id="KW-0472">Membrane</keyword>
<dbReference type="EMBL" id="OOGT01000036">
    <property type="protein sequence ID" value="SPL69989.1"/>
    <property type="molecule type" value="Genomic_DNA"/>
</dbReference>
<evidence type="ECO:0000259" key="13">
    <source>
        <dbReference type="Pfam" id="PF07715"/>
    </source>
</evidence>
<keyword evidence="2 10" id="KW-0813">Transport</keyword>
<dbReference type="RefSeq" id="WP_121973503.1">
    <property type="nucleotide sequence ID" value="NZ_OOGT01000036.1"/>
</dbReference>
<dbReference type="OrthoDB" id="9764669at2"/>
<evidence type="ECO:0000256" key="7">
    <source>
        <dbReference type="ARBA" id="ARBA00023077"/>
    </source>
</evidence>
<dbReference type="GO" id="GO:0044718">
    <property type="term" value="P:siderophore transmembrane transport"/>
    <property type="evidence" value="ECO:0007669"/>
    <property type="project" value="TreeGrafter"/>
</dbReference>
<accession>A0A2U3MXG3</accession>
<dbReference type="SUPFAM" id="SSF56935">
    <property type="entry name" value="Porins"/>
    <property type="match status" value="1"/>
</dbReference>
<dbReference type="InterPro" id="IPR037066">
    <property type="entry name" value="Plug_dom_sf"/>
</dbReference>
<evidence type="ECO:0000256" key="10">
    <source>
        <dbReference type="PROSITE-ProRule" id="PRU01360"/>
    </source>
</evidence>
<evidence type="ECO:0000256" key="6">
    <source>
        <dbReference type="ARBA" id="ARBA00023065"/>
    </source>
</evidence>